<evidence type="ECO:0000313" key="11">
    <source>
        <dbReference type="EMBL" id="QQK80454.1"/>
    </source>
</evidence>
<evidence type="ECO:0000313" key="12">
    <source>
        <dbReference type="Proteomes" id="UP000595349"/>
    </source>
</evidence>
<evidence type="ECO:0000256" key="7">
    <source>
        <dbReference type="ARBA" id="ARBA00023137"/>
    </source>
</evidence>
<evidence type="ECO:0000256" key="2">
    <source>
        <dbReference type="ARBA" id="ARBA00011903"/>
    </source>
</evidence>
<dbReference type="InterPro" id="IPR050445">
    <property type="entry name" value="Bact_polysacc_biosynth/exp"/>
</dbReference>
<keyword evidence="3" id="KW-0808">Transferase</keyword>
<evidence type="ECO:0000256" key="8">
    <source>
        <dbReference type="ARBA" id="ARBA00051245"/>
    </source>
</evidence>
<dbReference type="KEGG" id="scib:HUG20_11490"/>
<dbReference type="InterPro" id="IPR005702">
    <property type="entry name" value="Wzc-like_C"/>
</dbReference>
<organism evidence="11 12">
    <name type="scientific">Salicibibacter cibi</name>
    <dbReference type="NCBI Taxonomy" id="2743001"/>
    <lineage>
        <taxon>Bacteria</taxon>
        <taxon>Bacillati</taxon>
        <taxon>Bacillota</taxon>
        <taxon>Bacilli</taxon>
        <taxon>Bacillales</taxon>
        <taxon>Bacillaceae</taxon>
        <taxon>Salicibibacter</taxon>
    </lineage>
</organism>
<dbReference type="GO" id="GO:0005886">
    <property type="term" value="C:plasma membrane"/>
    <property type="evidence" value="ECO:0007669"/>
    <property type="project" value="TreeGrafter"/>
</dbReference>
<keyword evidence="6" id="KW-0067">ATP-binding</keyword>
<dbReference type="EMBL" id="CP054706">
    <property type="protein sequence ID" value="QQK80454.1"/>
    <property type="molecule type" value="Genomic_DNA"/>
</dbReference>
<dbReference type="SUPFAM" id="SSF52540">
    <property type="entry name" value="P-loop containing nucleoside triphosphate hydrolases"/>
    <property type="match status" value="1"/>
</dbReference>
<evidence type="ECO:0000256" key="1">
    <source>
        <dbReference type="ARBA" id="ARBA00007316"/>
    </source>
</evidence>
<evidence type="ECO:0000256" key="5">
    <source>
        <dbReference type="ARBA" id="ARBA00022777"/>
    </source>
</evidence>
<feature type="region of interest" description="Disordered" evidence="9">
    <location>
        <begin position="1"/>
        <end position="20"/>
    </location>
</feature>
<keyword evidence="7" id="KW-0829">Tyrosine-protein kinase</keyword>
<evidence type="ECO:0000256" key="9">
    <source>
        <dbReference type="SAM" id="MobiDB-lite"/>
    </source>
</evidence>
<dbReference type="PANTHER" id="PTHR32309:SF13">
    <property type="entry name" value="FERRIC ENTEROBACTIN TRANSPORT PROTEIN FEPE"/>
    <property type="match status" value="1"/>
</dbReference>
<comment type="catalytic activity">
    <reaction evidence="8">
        <text>L-tyrosyl-[protein] + ATP = O-phospho-L-tyrosyl-[protein] + ADP + H(+)</text>
        <dbReference type="Rhea" id="RHEA:10596"/>
        <dbReference type="Rhea" id="RHEA-COMP:10136"/>
        <dbReference type="Rhea" id="RHEA-COMP:20101"/>
        <dbReference type="ChEBI" id="CHEBI:15378"/>
        <dbReference type="ChEBI" id="CHEBI:30616"/>
        <dbReference type="ChEBI" id="CHEBI:46858"/>
        <dbReference type="ChEBI" id="CHEBI:61978"/>
        <dbReference type="ChEBI" id="CHEBI:456216"/>
        <dbReference type="EC" id="2.7.10.2"/>
    </reaction>
</comment>
<dbReference type="GO" id="GO:0005524">
    <property type="term" value="F:ATP binding"/>
    <property type="evidence" value="ECO:0007669"/>
    <property type="project" value="UniProtKB-KW"/>
</dbReference>
<dbReference type="FunFam" id="3.40.50.300:FF:000527">
    <property type="entry name" value="Tyrosine-protein kinase etk"/>
    <property type="match status" value="1"/>
</dbReference>
<comment type="similarity">
    <text evidence="1">Belongs to the CpsD/CapB family.</text>
</comment>
<evidence type="ECO:0000256" key="4">
    <source>
        <dbReference type="ARBA" id="ARBA00022741"/>
    </source>
</evidence>
<accession>A0A7T6ZBI3</accession>
<dbReference type="NCBIfam" id="TIGR01007">
    <property type="entry name" value="eps_fam"/>
    <property type="match status" value="1"/>
</dbReference>
<evidence type="ECO:0000259" key="10">
    <source>
        <dbReference type="Pfam" id="PF13614"/>
    </source>
</evidence>
<keyword evidence="4" id="KW-0547">Nucleotide-binding</keyword>
<dbReference type="EC" id="2.7.10.2" evidence="2"/>
<dbReference type="CDD" id="cd05387">
    <property type="entry name" value="BY-kinase"/>
    <property type="match status" value="1"/>
</dbReference>
<dbReference type="AlphaFoldDB" id="A0A7T6ZBI3"/>
<dbReference type="PANTHER" id="PTHR32309">
    <property type="entry name" value="TYROSINE-PROTEIN KINASE"/>
    <property type="match status" value="1"/>
</dbReference>
<dbReference type="Pfam" id="PF13614">
    <property type="entry name" value="AAA_31"/>
    <property type="match status" value="1"/>
</dbReference>
<dbReference type="GO" id="GO:0004715">
    <property type="term" value="F:non-membrane spanning protein tyrosine kinase activity"/>
    <property type="evidence" value="ECO:0007669"/>
    <property type="project" value="UniProtKB-EC"/>
</dbReference>
<evidence type="ECO:0000256" key="6">
    <source>
        <dbReference type="ARBA" id="ARBA00022840"/>
    </source>
</evidence>
<feature type="domain" description="AAA" evidence="10">
    <location>
        <begin position="69"/>
        <end position="204"/>
    </location>
</feature>
<dbReference type="GO" id="GO:0042802">
    <property type="term" value="F:identical protein binding"/>
    <property type="evidence" value="ECO:0007669"/>
    <property type="project" value="UniProtKB-ARBA"/>
</dbReference>
<dbReference type="InterPro" id="IPR025669">
    <property type="entry name" value="AAA_dom"/>
</dbReference>
<name>A0A7T6ZBI3_9BACI</name>
<keyword evidence="12" id="KW-1185">Reference proteome</keyword>
<reference evidence="11 12" key="1">
    <citation type="submission" date="2020-06" db="EMBL/GenBank/DDBJ databases">
        <title>Genomic analysis of Salicibibacter sp. NKC21-4.</title>
        <authorList>
            <person name="Oh Y.J."/>
        </authorList>
    </citation>
    <scope>NUCLEOTIDE SEQUENCE [LARGE SCALE GENOMIC DNA]</scope>
    <source>
        <strain evidence="11 12">NKC21-4</strain>
    </source>
</reference>
<keyword evidence="5 11" id="KW-0418">Kinase</keyword>
<evidence type="ECO:0000256" key="3">
    <source>
        <dbReference type="ARBA" id="ARBA00022679"/>
    </source>
</evidence>
<gene>
    <name evidence="11" type="ORF">HUG20_11490</name>
</gene>
<dbReference type="Gene3D" id="3.40.50.300">
    <property type="entry name" value="P-loop containing nucleotide triphosphate hydrolases"/>
    <property type="match status" value="1"/>
</dbReference>
<sequence>MPSLKRKGGRTVFKKQPRQISKRRSLITRENPRSPISEQFRTIRTNIQYAAVDQTMQVLMTTSSGPEEGKTTINANLAETIAQQEEKVLLVDADMRKPAVHYMFYLANHTGLSNVITKQRDVSEVVQTTSNEFLDVLTCGPVPPNPSELLGSQTMKHFIEDSRSFYDYIVIDTPPVLAVTDAQIVAGISDGVMLVVDSGQTEKEEARKATDLIKQSNAKMLGAVLNRHAQTKSNYMYYYGG</sequence>
<dbReference type="Proteomes" id="UP000595349">
    <property type="component" value="Chromosome"/>
</dbReference>
<proteinExistence type="inferred from homology"/>
<protein>
    <recommendedName>
        <fullName evidence="2">non-specific protein-tyrosine kinase</fullName>
        <ecNumber evidence="2">2.7.10.2</ecNumber>
    </recommendedName>
</protein>
<dbReference type="InterPro" id="IPR027417">
    <property type="entry name" value="P-loop_NTPase"/>
</dbReference>